<evidence type="ECO:0000313" key="3">
    <source>
        <dbReference type="Proteomes" id="UP001595453"/>
    </source>
</evidence>
<dbReference type="RefSeq" id="WP_377119592.1">
    <property type="nucleotide sequence ID" value="NZ_JBHRSD010000001.1"/>
</dbReference>
<keyword evidence="1" id="KW-0472">Membrane</keyword>
<feature type="transmembrane region" description="Helical" evidence="1">
    <location>
        <begin position="27"/>
        <end position="48"/>
    </location>
</feature>
<keyword evidence="1" id="KW-1133">Transmembrane helix</keyword>
<keyword evidence="3" id="KW-1185">Reference proteome</keyword>
<evidence type="ECO:0000256" key="1">
    <source>
        <dbReference type="SAM" id="Phobius"/>
    </source>
</evidence>
<name>A0ABV7CEF6_9GAMM</name>
<sequence length="348" mass="39313">MEPHFPQHVTSSRVVPVKFTGDAATYFRLWIVNIFLTIITLGVYSAWATVRNKRYFYGNTSIEGHRFEYLATPLQILKGRALAVGFFAIYLLSAHFMPLLGAVFALALVVLTPWMVNQGLSFNMRMTRYRNVHFSFRGNYSEAFINFVVLPFVSLFTLYLLLPYVIKRIDSYIHNNIQYGNRAFNVELSGGEYYKTVLLCFLVCIALLLAIGVVGFAAFGNLQNSGFMLPVFLFAFNFAFVSFIAGLYQGRIRNHIFNHAQIDNVGYLGSRIEPLDYALLLLTNALAIVFTCGLAYPWAKVRKAHFLAEHSCLELVGDLNHIVDIEQQQQSAFADEAANLFDVDVSLG</sequence>
<reference evidence="3" key="1">
    <citation type="journal article" date="2019" name="Int. J. Syst. Evol. Microbiol.">
        <title>The Global Catalogue of Microorganisms (GCM) 10K type strain sequencing project: providing services to taxonomists for standard genome sequencing and annotation.</title>
        <authorList>
            <consortium name="The Broad Institute Genomics Platform"/>
            <consortium name="The Broad Institute Genome Sequencing Center for Infectious Disease"/>
            <person name="Wu L."/>
            <person name="Ma J."/>
        </authorList>
    </citation>
    <scope>NUCLEOTIDE SEQUENCE [LARGE SCALE GENOMIC DNA]</scope>
    <source>
        <strain evidence="3">KCTC 42730</strain>
    </source>
</reference>
<feature type="transmembrane region" description="Helical" evidence="1">
    <location>
        <begin position="99"/>
        <end position="122"/>
    </location>
</feature>
<dbReference type="Proteomes" id="UP001595453">
    <property type="component" value="Unassembled WGS sequence"/>
</dbReference>
<accession>A0ABV7CEF6</accession>
<feature type="transmembrane region" description="Helical" evidence="1">
    <location>
        <begin position="69"/>
        <end position="93"/>
    </location>
</feature>
<gene>
    <name evidence="2" type="ORF">ACFOEE_00040</name>
</gene>
<comment type="caution">
    <text evidence="2">The sequence shown here is derived from an EMBL/GenBank/DDBJ whole genome shotgun (WGS) entry which is preliminary data.</text>
</comment>
<keyword evidence="1" id="KW-0812">Transmembrane</keyword>
<dbReference type="Pfam" id="PF05987">
    <property type="entry name" value="DUF898"/>
    <property type="match status" value="1"/>
</dbReference>
<feature type="transmembrane region" description="Helical" evidence="1">
    <location>
        <begin position="143"/>
        <end position="166"/>
    </location>
</feature>
<feature type="transmembrane region" description="Helical" evidence="1">
    <location>
        <begin position="277"/>
        <end position="299"/>
    </location>
</feature>
<feature type="transmembrane region" description="Helical" evidence="1">
    <location>
        <begin position="196"/>
        <end position="220"/>
    </location>
</feature>
<dbReference type="EMBL" id="JBHRSD010000001">
    <property type="protein sequence ID" value="MFC3030920.1"/>
    <property type="molecule type" value="Genomic_DNA"/>
</dbReference>
<protein>
    <submittedName>
        <fullName evidence="2">YjgN family protein</fullName>
    </submittedName>
</protein>
<organism evidence="2 3">
    <name type="scientific">Pseudoalteromonas fenneropenaei</name>
    <dbReference type="NCBI Taxonomy" id="1737459"/>
    <lineage>
        <taxon>Bacteria</taxon>
        <taxon>Pseudomonadati</taxon>
        <taxon>Pseudomonadota</taxon>
        <taxon>Gammaproteobacteria</taxon>
        <taxon>Alteromonadales</taxon>
        <taxon>Pseudoalteromonadaceae</taxon>
        <taxon>Pseudoalteromonas</taxon>
    </lineage>
</organism>
<evidence type="ECO:0000313" key="2">
    <source>
        <dbReference type="EMBL" id="MFC3030920.1"/>
    </source>
</evidence>
<feature type="transmembrane region" description="Helical" evidence="1">
    <location>
        <begin position="227"/>
        <end position="248"/>
    </location>
</feature>
<dbReference type="InterPro" id="IPR010295">
    <property type="entry name" value="DUF898"/>
</dbReference>
<proteinExistence type="predicted"/>